<dbReference type="InterPro" id="IPR003594">
    <property type="entry name" value="HATPase_dom"/>
</dbReference>
<dbReference type="GO" id="GO:0004674">
    <property type="term" value="F:protein serine/threonine kinase activity"/>
    <property type="evidence" value="ECO:0007669"/>
    <property type="project" value="UniProtKB-KW"/>
</dbReference>
<feature type="region of interest" description="Disordered" evidence="2">
    <location>
        <begin position="1"/>
        <end position="31"/>
    </location>
</feature>
<proteinExistence type="predicted"/>
<gene>
    <name evidence="4" type="ORF">GCM10010508_03700</name>
</gene>
<dbReference type="Proteomes" id="UP000608955">
    <property type="component" value="Unassembled WGS sequence"/>
</dbReference>
<keyword evidence="5" id="KW-1185">Reference proteome</keyword>
<feature type="compositionally biased region" description="Gly residues" evidence="2">
    <location>
        <begin position="16"/>
        <end position="26"/>
    </location>
</feature>
<reference evidence="4" key="2">
    <citation type="submission" date="2020-09" db="EMBL/GenBank/DDBJ databases">
        <authorList>
            <person name="Sun Q."/>
            <person name="Ohkuma M."/>
        </authorList>
    </citation>
    <scope>NUCLEOTIDE SEQUENCE</scope>
    <source>
        <strain evidence="4">JCM 4654</strain>
    </source>
</reference>
<dbReference type="Gene3D" id="3.30.565.10">
    <property type="entry name" value="Histidine kinase-like ATPase, C-terminal domain"/>
    <property type="match status" value="1"/>
</dbReference>
<organism evidence="4 5">
    <name type="scientific">Streptomyces naganishii JCM 4654</name>
    <dbReference type="NCBI Taxonomy" id="1306179"/>
    <lineage>
        <taxon>Bacteria</taxon>
        <taxon>Bacillati</taxon>
        <taxon>Actinomycetota</taxon>
        <taxon>Actinomycetes</taxon>
        <taxon>Kitasatosporales</taxon>
        <taxon>Streptomycetaceae</taxon>
        <taxon>Streptomyces</taxon>
    </lineage>
</organism>
<dbReference type="Pfam" id="PF13581">
    <property type="entry name" value="HATPase_c_2"/>
    <property type="match status" value="1"/>
</dbReference>
<dbReference type="InterPro" id="IPR036890">
    <property type="entry name" value="HATPase_C_sf"/>
</dbReference>
<accession>A0A918XZF2</accession>
<evidence type="ECO:0000313" key="4">
    <source>
        <dbReference type="EMBL" id="GHD84274.1"/>
    </source>
</evidence>
<dbReference type="PANTHER" id="PTHR35526:SF3">
    <property type="entry name" value="ANTI-SIGMA-F FACTOR RSBW"/>
    <property type="match status" value="1"/>
</dbReference>
<evidence type="ECO:0000256" key="1">
    <source>
        <dbReference type="ARBA" id="ARBA00022527"/>
    </source>
</evidence>
<reference evidence="4" key="1">
    <citation type="journal article" date="2014" name="Int. J. Syst. Evol. Microbiol.">
        <title>Complete genome sequence of Corynebacterium casei LMG S-19264T (=DSM 44701T), isolated from a smear-ripened cheese.</title>
        <authorList>
            <consortium name="US DOE Joint Genome Institute (JGI-PGF)"/>
            <person name="Walter F."/>
            <person name="Albersmeier A."/>
            <person name="Kalinowski J."/>
            <person name="Ruckert C."/>
        </authorList>
    </citation>
    <scope>NUCLEOTIDE SEQUENCE</scope>
    <source>
        <strain evidence="4">JCM 4654</strain>
    </source>
</reference>
<dbReference type="InterPro" id="IPR050267">
    <property type="entry name" value="Anti-sigma-factor_SerPK"/>
</dbReference>
<dbReference type="RefSeq" id="WP_373297941.1">
    <property type="nucleotide sequence ID" value="NZ_BMVF01000001.1"/>
</dbReference>
<keyword evidence="1" id="KW-0723">Serine/threonine-protein kinase</keyword>
<keyword evidence="1" id="KW-0418">Kinase</keyword>
<dbReference type="AlphaFoldDB" id="A0A918XZF2"/>
<sequence>MIPSPPLGTDAAAGLTGLGAPTGAGPHGSDAGRRFRFELAAHPGSPAQARRLTRARLTGWAVCEDTCDTAALVVSELVTNAIVHTASTRVVCELQDGADLVRIAVRDEGCAPGEPHPSPQRPEEEHGRGLLLVDALCRAWGAQEHGPGLVVWADLPRAAAAPGAPESCEPHEVGVPHGTAAPHEIRVPHGTDAPHEIRMPHETDVPHEIRVPRGTDAPHTMCVPHGSDAPHTMCVPHGSDAPHPMCAPHEVSDDLGWGARPKPAPHRAPDDENDDRRRQARHGAGHHTVPDAGPGDGPGGHRPSRDVPHQAPHQARTGTVWL</sequence>
<name>A0A918XZF2_9ACTN</name>
<dbReference type="CDD" id="cd16936">
    <property type="entry name" value="HATPase_RsbW-like"/>
    <property type="match status" value="1"/>
</dbReference>
<keyword evidence="1" id="KW-0808">Transferase</keyword>
<feature type="compositionally biased region" description="Basic and acidic residues" evidence="2">
    <location>
        <begin position="267"/>
        <end position="277"/>
    </location>
</feature>
<feature type="domain" description="Histidine kinase/HSP90-like ATPase" evidence="3">
    <location>
        <begin position="41"/>
        <end position="151"/>
    </location>
</feature>
<dbReference type="EMBL" id="BMVF01000001">
    <property type="protein sequence ID" value="GHD84274.1"/>
    <property type="molecule type" value="Genomic_DNA"/>
</dbReference>
<feature type="region of interest" description="Disordered" evidence="2">
    <location>
        <begin position="245"/>
        <end position="322"/>
    </location>
</feature>
<evidence type="ECO:0000259" key="3">
    <source>
        <dbReference type="Pfam" id="PF13581"/>
    </source>
</evidence>
<evidence type="ECO:0000256" key="2">
    <source>
        <dbReference type="SAM" id="MobiDB-lite"/>
    </source>
</evidence>
<dbReference type="SUPFAM" id="SSF55874">
    <property type="entry name" value="ATPase domain of HSP90 chaperone/DNA topoisomerase II/histidine kinase"/>
    <property type="match status" value="1"/>
</dbReference>
<comment type="caution">
    <text evidence="4">The sequence shown here is derived from an EMBL/GenBank/DDBJ whole genome shotgun (WGS) entry which is preliminary data.</text>
</comment>
<protein>
    <recommendedName>
        <fullName evidence="3">Histidine kinase/HSP90-like ATPase domain-containing protein</fullName>
    </recommendedName>
</protein>
<dbReference type="PANTHER" id="PTHR35526">
    <property type="entry name" value="ANTI-SIGMA-F FACTOR RSBW-RELATED"/>
    <property type="match status" value="1"/>
</dbReference>
<evidence type="ECO:0000313" key="5">
    <source>
        <dbReference type="Proteomes" id="UP000608955"/>
    </source>
</evidence>